<reference evidence="3" key="1">
    <citation type="submission" date="2019-09" db="UniProtKB">
        <authorList>
            <consortium name="WormBaseParasite"/>
        </authorList>
    </citation>
    <scope>IDENTIFICATION</scope>
</reference>
<keyword evidence="1" id="KW-1133">Transmembrane helix</keyword>
<dbReference type="WBParaSite" id="HPBE_0002612101-mRNA-1">
    <property type="protein sequence ID" value="HPBE_0002612101-mRNA-1"/>
    <property type="gene ID" value="HPBE_0002612101"/>
</dbReference>
<dbReference type="PANTHER" id="PTHR10796:SF88">
    <property type="entry name" value="SSD DOMAIN-CONTAINING PROTEIN"/>
    <property type="match status" value="1"/>
</dbReference>
<accession>A0A183GTV1</accession>
<feature type="transmembrane region" description="Helical" evidence="1">
    <location>
        <begin position="20"/>
        <end position="39"/>
    </location>
</feature>
<dbReference type="Proteomes" id="UP000050761">
    <property type="component" value="Unassembled WGS sequence"/>
</dbReference>
<evidence type="ECO:0000313" key="3">
    <source>
        <dbReference type="WBParaSite" id="HPBE_0002612101-mRNA-1"/>
    </source>
</evidence>
<organism evidence="2 3">
    <name type="scientific">Heligmosomoides polygyrus</name>
    <name type="common">Parasitic roundworm</name>
    <dbReference type="NCBI Taxonomy" id="6339"/>
    <lineage>
        <taxon>Eukaryota</taxon>
        <taxon>Metazoa</taxon>
        <taxon>Ecdysozoa</taxon>
        <taxon>Nematoda</taxon>
        <taxon>Chromadorea</taxon>
        <taxon>Rhabditida</taxon>
        <taxon>Rhabditina</taxon>
        <taxon>Rhabditomorpha</taxon>
        <taxon>Strongyloidea</taxon>
        <taxon>Heligmosomidae</taxon>
        <taxon>Heligmosomoides</taxon>
    </lineage>
</organism>
<dbReference type="SUPFAM" id="SSF82866">
    <property type="entry name" value="Multidrug efflux transporter AcrB transmembrane domain"/>
    <property type="match status" value="1"/>
</dbReference>
<dbReference type="InterPro" id="IPR051697">
    <property type="entry name" value="Patched_domain-protein"/>
</dbReference>
<protein>
    <submittedName>
        <fullName evidence="3">SSD domain-containing protein</fullName>
    </submittedName>
</protein>
<evidence type="ECO:0000256" key="1">
    <source>
        <dbReference type="SAM" id="Phobius"/>
    </source>
</evidence>
<dbReference type="GO" id="GO:0006897">
    <property type="term" value="P:endocytosis"/>
    <property type="evidence" value="ECO:0007669"/>
    <property type="project" value="TreeGrafter"/>
</dbReference>
<name>A0A183GTV1_HELPZ</name>
<keyword evidence="1" id="KW-0472">Membrane</keyword>
<dbReference type="PANTHER" id="PTHR10796">
    <property type="entry name" value="PATCHED-RELATED"/>
    <property type="match status" value="1"/>
</dbReference>
<evidence type="ECO:0000313" key="2">
    <source>
        <dbReference type="Proteomes" id="UP000050761"/>
    </source>
</evidence>
<sequence>LQPPVTSRRRLHYCLSSVGFPAIQASISTSLCVLALLLVSIYMSQVFVKTMILCVTLCVVHGLLLIPCLLSLTDPLISRVRGSNKRP</sequence>
<dbReference type="GO" id="GO:0005886">
    <property type="term" value="C:plasma membrane"/>
    <property type="evidence" value="ECO:0007669"/>
    <property type="project" value="TreeGrafter"/>
</dbReference>
<keyword evidence="2" id="KW-1185">Reference proteome</keyword>
<proteinExistence type="predicted"/>
<dbReference type="AlphaFoldDB" id="A0A183GTV1"/>
<dbReference type="GO" id="GO:0018996">
    <property type="term" value="P:molting cycle, collagen and cuticulin-based cuticle"/>
    <property type="evidence" value="ECO:0007669"/>
    <property type="project" value="TreeGrafter"/>
</dbReference>
<keyword evidence="1" id="KW-0812">Transmembrane</keyword>
<feature type="transmembrane region" description="Helical" evidence="1">
    <location>
        <begin position="51"/>
        <end position="72"/>
    </location>
</feature>
<dbReference type="GO" id="GO:0030659">
    <property type="term" value="C:cytoplasmic vesicle membrane"/>
    <property type="evidence" value="ECO:0007669"/>
    <property type="project" value="TreeGrafter"/>
</dbReference>
<dbReference type="Gene3D" id="1.20.1640.10">
    <property type="entry name" value="Multidrug efflux transporter AcrB transmembrane domain"/>
    <property type="match status" value="1"/>
</dbReference>